<dbReference type="Proteomes" id="UP001275440">
    <property type="component" value="Unassembled WGS sequence"/>
</dbReference>
<evidence type="ECO:0000256" key="3">
    <source>
        <dbReference type="SAM" id="Phobius"/>
    </source>
</evidence>
<dbReference type="InterPro" id="IPR029050">
    <property type="entry name" value="Immunoprotect_excell_Ig-like"/>
</dbReference>
<evidence type="ECO:0000313" key="5">
    <source>
        <dbReference type="EMBL" id="MDV2474358.1"/>
    </source>
</evidence>
<reference evidence="5 6" key="1">
    <citation type="submission" date="2019-10" db="EMBL/GenBank/DDBJ databases">
        <title>Draft Genome Assembly of Rhodococcus zopfii DSM44189.</title>
        <authorList>
            <person name="Sutton J.M."/>
            <person name="Akob D.M."/>
            <person name="Bushman T.J."/>
        </authorList>
    </citation>
    <scope>NUCLEOTIDE SEQUENCE [LARGE SCALE GENOMIC DNA]</scope>
    <source>
        <strain evidence="5 6">DSM 44189</strain>
    </source>
</reference>
<dbReference type="Gene3D" id="2.60.40.1240">
    <property type="match status" value="1"/>
</dbReference>
<gene>
    <name evidence="5" type="ORF">F8M49_01145</name>
</gene>
<proteinExistence type="predicted"/>
<evidence type="ECO:0000256" key="2">
    <source>
        <dbReference type="SAM" id="MobiDB-lite"/>
    </source>
</evidence>
<protein>
    <submittedName>
        <fullName evidence="5">DUF4352 domain-containing protein</fullName>
    </submittedName>
</protein>
<feature type="region of interest" description="Disordered" evidence="2">
    <location>
        <begin position="51"/>
        <end position="81"/>
    </location>
</feature>
<keyword evidence="3" id="KW-0812">Transmembrane</keyword>
<name>A0ABU3WK41_9NOCA</name>
<keyword evidence="3" id="KW-1133">Transmembrane helix</keyword>
<organism evidence="5 6">
    <name type="scientific">Rhodococcus zopfii</name>
    <dbReference type="NCBI Taxonomy" id="43772"/>
    <lineage>
        <taxon>Bacteria</taxon>
        <taxon>Bacillati</taxon>
        <taxon>Actinomycetota</taxon>
        <taxon>Actinomycetes</taxon>
        <taxon>Mycobacteriales</taxon>
        <taxon>Nocardiaceae</taxon>
        <taxon>Rhodococcus</taxon>
    </lineage>
</organism>
<keyword evidence="6" id="KW-1185">Reference proteome</keyword>
<evidence type="ECO:0000256" key="1">
    <source>
        <dbReference type="ARBA" id="ARBA00022729"/>
    </source>
</evidence>
<feature type="transmembrane region" description="Helical" evidence="3">
    <location>
        <begin position="27"/>
        <end position="48"/>
    </location>
</feature>
<evidence type="ECO:0000259" key="4">
    <source>
        <dbReference type="Pfam" id="PF11611"/>
    </source>
</evidence>
<dbReference type="EMBL" id="WBMO01000001">
    <property type="protein sequence ID" value="MDV2474358.1"/>
    <property type="molecule type" value="Genomic_DNA"/>
</dbReference>
<feature type="region of interest" description="Disordered" evidence="2">
    <location>
        <begin position="1"/>
        <end position="24"/>
    </location>
</feature>
<keyword evidence="1" id="KW-0732">Signal</keyword>
<dbReference type="Pfam" id="PF11611">
    <property type="entry name" value="DUF4352"/>
    <property type="match status" value="1"/>
</dbReference>
<evidence type="ECO:0000313" key="6">
    <source>
        <dbReference type="Proteomes" id="UP001275440"/>
    </source>
</evidence>
<keyword evidence="3" id="KW-0472">Membrane</keyword>
<sequence length="211" mass="21825">MTSFGPTPNPGQYPNPQNESPRKKRRVWPWLVVGVPVLLFGACSIAVVSSLGGDPESTVTTGPAAGSGSGDAVSDRGPAFPGKLDKDTAAVAGATITRDDLAYTVAPLEVVDTVLGSYLCAAVTIDNVGGEQNDFNGYIDWSLQDGSGAIRDATFGPDRTMLNSGAIAPGGQATGSVCFDERSGAAPGTYVVLFEDTFSFSTDRLAWVNTL</sequence>
<accession>A0ABU3WK41</accession>
<feature type="domain" description="DUF4352" evidence="4">
    <location>
        <begin position="116"/>
        <end position="198"/>
    </location>
</feature>
<dbReference type="InterPro" id="IPR029051">
    <property type="entry name" value="DUF4352"/>
</dbReference>
<comment type="caution">
    <text evidence="5">The sequence shown here is derived from an EMBL/GenBank/DDBJ whole genome shotgun (WGS) entry which is preliminary data.</text>
</comment>